<gene>
    <name evidence="2" type="ORF">ENV54_05230</name>
</gene>
<sequence length="296" mass="33469">MLMRILFAGDEHPYSEYALKETIKLAANTWADVTLLGLQAGGSAKVSRHAESWPGALTVGNAMRRYRETFLGSWPKGESPYETQEPRYEWLPLKEGLWEEVKIMRESRKEFRVRLRIGNPGAEVLAEARESGSDLIVLGASKGDICVWEPAIPVPQEIVNDADCSVFIVKEEQPVNRILACLDQGYISQESLEMINQMITIHGAELELIGLSQNGDMNKAVYTRLIEIGDYYSDREVNITTKLTEVSDFEQFISSEVKDDLLALWVGKKSVLSRFFARDWIGRFVSKSRSSVLVMR</sequence>
<dbReference type="AlphaFoldDB" id="A0A7C4ARH1"/>
<dbReference type="EMBL" id="DTGT01000163">
    <property type="protein sequence ID" value="HGH60684.1"/>
    <property type="molecule type" value="Genomic_DNA"/>
</dbReference>
<dbReference type="InterPro" id="IPR006016">
    <property type="entry name" value="UspA"/>
</dbReference>
<dbReference type="Pfam" id="PF00582">
    <property type="entry name" value="Usp"/>
    <property type="match status" value="1"/>
</dbReference>
<dbReference type="CDD" id="cd00293">
    <property type="entry name" value="USP-like"/>
    <property type="match status" value="1"/>
</dbReference>
<dbReference type="Gene3D" id="3.40.50.12370">
    <property type="match status" value="1"/>
</dbReference>
<comment type="caution">
    <text evidence="2">The sequence shown here is derived from an EMBL/GenBank/DDBJ whole genome shotgun (WGS) entry which is preliminary data.</text>
</comment>
<evidence type="ECO:0000313" key="2">
    <source>
        <dbReference type="EMBL" id="HGH60684.1"/>
    </source>
</evidence>
<organism evidence="2">
    <name type="scientific">Desulfomonile tiedjei</name>
    <dbReference type="NCBI Taxonomy" id="2358"/>
    <lineage>
        <taxon>Bacteria</taxon>
        <taxon>Pseudomonadati</taxon>
        <taxon>Thermodesulfobacteriota</taxon>
        <taxon>Desulfomonilia</taxon>
        <taxon>Desulfomonilales</taxon>
        <taxon>Desulfomonilaceae</taxon>
        <taxon>Desulfomonile</taxon>
    </lineage>
</organism>
<feature type="domain" description="UspA" evidence="1">
    <location>
        <begin position="1"/>
        <end position="170"/>
    </location>
</feature>
<dbReference type="SUPFAM" id="SSF52402">
    <property type="entry name" value="Adenine nucleotide alpha hydrolases-like"/>
    <property type="match status" value="1"/>
</dbReference>
<accession>A0A7C4ARH1</accession>
<protein>
    <recommendedName>
        <fullName evidence="1">UspA domain-containing protein</fullName>
    </recommendedName>
</protein>
<evidence type="ECO:0000259" key="1">
    <source>
        <dbReference type="Pfam" id="PF00582"/>
    </source>
</evidence>
<proteinExistence type="predicted"/>
<name>A0A7C4ARH1_9BACT</name>
<reference evidence="2" key="1">
    <citation type="journal article" date="2020" name="mSystems">
        <title>Genome- and Community-Level Interaction Insights into Carbon Utilization and Element Cycling Functions of Hydrothermarchaeota in Hydrothermal Sediment.</title>
        <authorList>
            <person name="Zhou Z."/>
            <person name="Liu Y."/>
            <person name="Xu W."/>
            <person name="Pan J."/>
            <person name="Luo Z.H."/>
            <person name="Li M."/>
        </authorList>
    </citation>
    <scope>NUCLEOTIDE SEQUENCE [LARGE SCALE GENOMIC DNA]</scope>
    <source>
        <strain evidence="2">SpSt-769</strain>
    </source>
</reference>